<name>A0A179VIV6_9MYCO</name>
<sequence>MLSLGDIEQPVELAAAIVYAALWQPGLALGGAVAARGPLADSDGSDTADGGRFFGSDEGFGAIRREYRSHELP</sequence>
<feature type="region of interest" description="Disordered" evidence="1">
    <location>
        <begin position="37"/>
        <end position="58"/>
    </location>
</feature>
<gene>
    <name evidence="2" type="ORF">AWB85_06620</name>
</gene>
<dbReference type="EMBL" id="LQYE01000001">
    <property type="protein sequence ID" value="OAT70941.1"/>
    <property type="molecule type" value="Genomic_DNA"/>
</dbReference>
<feature type="compositionally biased region" description="Low complexity" evidence="1">
    <location>
        <begin position="37"/>
        <end position="51"/>
    </location>
</feature>
<reference evidence="2 3" key="1">
    <citation type="submission" date="2016-01" db="EMBL/GenBank/DDBJ databases">
        <title>Mycobacterium immunogenum strain CD11_6 genome sequencing and assembly.</title>
        <authorList>
            <person name="Kaur G."/>
            <person name="Nair G.R."/>
            <person name="Mayilraj S."/>
        </authorList>
    </citation>
    <scope>NUCLEOTIDE SEQUENCE [LARGE SCALE GENOMIC DNA]</scope>
    <source>
        <strain evidence="2 3">CD11-6</strain>
    </source>
</reference>
<evidence type="ECO:0000313" key="2">
    <source>
        <dbReference type="EMBL" id="OAT70941.1"/>
    </source>
</evidence>
<organism evidence="2 3">
    <name type="scientific">Mycobacteroides immunogenum</name>
    <dbReference type="NCBI Taxonomy" id="83262"/>
    <lineage>
        <taxon>Bacteria</taxon>
        <taxon>Bacillati</taxon>
        <taxon>Actinomycetota</taxon>
        <taxon>Actinomycetes</taxon>
        <taxon>Mycobacteriales</taxon>
        <taxon>Mycobacteriaceae</taxon>
        <taxon>Mycobacteroides</taxon>
    </lineage>
</organism>
<accession>A0A179VIV6</accession>
<protein>
    <submittedName>
        <fullName evidence="2">Uncharacterized protein</fullName>
    </submittedName>
</protein>
<evidence type="ECO:0000256" key="1">
    <source>
        <dbReference type="SAM" id="MobiDB-lite"/>
    </source>
</evidence>
<dbReference type="AlphaFoldDB" id="A0A179VIV6"/>
<comment type="caution">
    <text evidence="2">The sequence shown here is derived from an EMBL/GenBank/DDBJ whole genome shotgun (WGS) entry which is preliminary data.</text>
</comment>
<proteinExistence type="predicted"/>
<dbReference type="Proteomes" id="UP000186919">
    <property type="component" value="Unassembled WGS sequence"/>
</dbReference>
<evidence type="ECO:0000313" key="3">
    <source>
        <dbReference type="Proteomes" id="UP000186919"/>
    </source>
</evidence>